<dbReference type="InterPro" id="IPR009030">
    <property type="entry name" value="Growth_fac_rcpt_cys_sf"/>
</dbReference>
<dbReference type="AlphaFoldDB" id="A0AAU9KEI0"/>
<accession>A0AAU9KEI0</accession>
<evidence type="ECO:0000256" key="1">
    <source>
        <dbReference type="SAM" id="SignalP"/>
    </source>
</evidence>
<reference evidence="2" key="1">
    <citation type="submission" date="2021-09" db="EMBL/GenBank/DDBJ databases">
        <authorList>
            <consortium name="AG Swart"/>
            <person name="Singh M."/>
            <person name="Singh A."/>
            <person name="Seah K."/>
            <person name="Emmerich C."/>
        </authorList>
    </citation>
    <scope>NUCLEOTIDE SEQUENCE</scope>
    <source>
        <strain evidence="2">ATCC30299</strain>
    </source>
</reference>
<dbReference type="InterPro" id="IPR053215">
    <property type="entry name" value="TKL_Ser/Thr_kinase"/>
</dbReference>
<organism evidence="2 3">
    <name type="scientific">Blepharisma stoltei</name>
    <dbReference type="NCBI Taxonomy" id="1481888"/>
    <lineage>
        <taxon>Eukaryota</taxon>
        <taxon>Sar</taxon>
        <taxon>Alveolata</taxon>
        <taxon>Ciliophora</taxon>
        <taxon>Postciliodesmatophora</taxon>
        <taxon>Heterotrichea</taxon>
        <taxon>Heterotrichida</taxon>
        <taxon>Blepharismidae</taxon>
        <taxon>Blepharisma</taxon>
    </lineage>
</organism>
<dbReference type="PANTHER" id="PTHR45756">
    <property type="entry name" value="PALMITOYLTRANSFERASE"/>
    <property type="match status" value="1"/>
</dbReference>
<gene>
    <name evidence="2" type="ORF">BSTOLATCC_MIC66041</name>
</gene>
<proteinExistence type="predicted"/>
<feature type="chain" id="PRO_5043639272" evidence="1">
    <location>
        <begin position="17"/>
        <end position="561"/>
    </location>
</feature>
<dbReference type="EMBL" id="CAJZBQ010000064">
    <property type="protein sequence ID" value="CAG9336154.1"/>
    <property type="molecule type" value="Genomic_DNA"/>
</dbReference>
<feature type="signal peptide" evidence="1">
    <location>
        <begin position="1"/>
        <end position="16"/>
    </location>
</feature>
<keyword evidence="3" id="KW-1185">Reference proteome</keyword>
<keyword evidence="1" id="KW-0732">Signal</keyword>
<sequence>MMVPVFILILMLQVSAMQNNIIEHEESSDGDFKAITTDPEILNQLFQNNESQGSSQEIRSNVTEKERKLTPTCTTGQNSCQTCASTTLCGTCLQLYIPNTNGGCTMSYMRNCALVSAQTVCDSCIVGYYQGCASCSDLVANCFTCSDDGKCTKCNSGYGITMHFTCSRCYDPNCDICDKITLACNVCKAGYYKDTNSCKACSSFDANCQECSGSNTCTKCVGGYLPNGLGSCIQSSISNCQVVNSQTSTCQTCVSGYYLSGATCAQIACTGTQFWDSSIKDCSECSTIDTACTACNSDKKCTSCSAGNIVNDEGKCSTSSLSHCDIVKKSDPTYCKKCSTGYLPNGTGVCIQSYLQYCDVASDATTCTTCSSGAAVGCGSCYPINSVPDCACASQGGSVCKKCNDGYKLNAGSCTKDRPSNCATWSSSDVCTQCNSGYFLYDESVTKTSCVSCADSCNLCTTSPICFKCADVIVQDGSSCRVDKVGYKLSFDSPDVVIDFAHPLSKTVAFDSFTAKKNQVVYPTGSWSIKSSTVNQIKVTTDLDVSQLPIEVAFSFNQNDS</sequence>
<dbReference type="PANTHER" id="PTHR45756:SF1">
    <property type="entry name" value="PROTEIN KINASE DOMAIN CONTAINING PROTEIN"/>
    <property type="match status" value="1"/>
</dbReference>
<protein>
    <submittedName>
        <fullName evidence="2">Uncharacterized protein</fullName>
    </submittedName>
</protein>
<dbReference type="Proteomes" id="UP001162131">
    <property type="component" value="Unassembled WGS sequence"/>
</dbReference>
<dbReference type="SUPFAM" id="SSF57184">
    <property type="entry name" value="Growth factor receptor domain"/>
    <property type="match status" value="3"/>
</dbReference>
<comment type="caution">
    <text evidence="2">The sequence shown here is derived from an EMBL/GenBank/DDBJ whole genome shotgun (WGS) entry which is preliminary data.</text>
</comment>
<evidence type="ECO:0000313" key="2">
    <source>
        <dbReference type="EMBL" id="CAG9336154.1"/>
    </source>
</evidence>
<dbReference type="InterPro" id="IPR006212">
    <property type="entry name" value="Furin_repeat"/>
</dbReference>
<dbReference type="SMART" id="SM00261">
    <property type="entry name" value="FU"/>
    <property type="match status" value="2"/>
</dbReference>
<name>A0AAU9KEI0_9CILI</name>
<evidence type="ECO:0000313" key="3">
    <source>
        <dbReference type="Proteomes" id="UP001162131"/>
    </source>
</evidence>